<feature type="domain" description="MobA/VirD2-like nuclease" evidence="1">
    <location>
        <begin position="17"/>
        <end position="147"/>
    </location>
</feature>
<dbReference type="InterPro" id="IPR005094">
    <property type="entry name" value="Endonuclease_MobA/VirD2"/>
</dbReference>
<dbReference type="AlphaFoldDB" id="A0A1H6WEP0"/>
<organism evidence="2 3">
    <name type="scientific">Myroides marinus</name>
    <dbReference type="NCBI Taxonomy" id="703342"/>
    <lineage>
        <taxon>Bacteria</taxon>
        <taxon>Pseudomonadati</taxon>
        <taxon>Bacteroidota</taxon>
        <taxon>Flavobacteriia</taxon>
        <taxon>Flavobacteriales</taxon>
        <taxon>Flavobacteriaceae</taxon>
        <taxon>Myroides</taxon>
    </lineage>
</organism>
<evidence type="ECO:0000259" key="1">
    <source>
        <dbReference type="Pfam" id="PF03432"/>
    </source>
</evidence>
<dbReference type="Proteomes" id="UP000183077">
    <property type="component" value="Unassembled WGS sequence"/>
</dbReference>
<evidence type="ECO:0000313" key="3">
    <source>
        <dbReference type="Proteomes" id="UP000183077"/>
    </source>
</evidence>
<gene>
    <name evidence="2" type="ORF">SAMN04488018_1138</name>
</gene>
<dbReference type="RefSeq" id="WP_074746756.1">
    <property type="nucleotide sequence ID" value="NZ_FNYS01000013.1"/>
</dbReference>
<dbReference type="Pfam" id="PF03432">
    <property type="entry name" value="Relaxase"/>
    <property type="match status" value="1"/>
</dbReference>
<sequence>MIAKAKSCIGGTALFNYVIDTKKGYELVRNNLSGESPKELFQTMQILQNQNNRCKNNTISAVISPTIADSQKMSDRDLRVLAVEFLLGLQIDPTKAQFIAFVHTEKEHKHIHIIANRIDENGKALKDNYIGFEAQRVAHETALKYGWTSIRQENKNKKQRADNTNLMVKNDIKTAHREVLKQKPNDLQEYIRLMLEKEVEVKPTINKQGNIQGYRFIHLPTGANLKASEIDRNMKLNDLFKNTTSMEPKDEVNKLFTSQESYEPQIQNWKIDVSVLFGMLSALQFGDNDEDDEQKKRKRRTLKR</sequence>
<evidence type="ECO:0000313" key="2">
    <source>
        <dbReference type="EMBL" id="SEJ12577.1"/>
    </source>
</evidence>
<dbReference type="GeneID" id="82257757"/>
<accession>A0A1H6WEP0</accession>
<name>A0A1H6WEP0_9FLAO</name>
<proteinExistence type="predicted"/>
<reference evidence="2 3" key="1">
    <citation type="submission" date="2016-10" db="EMBL/GenBank/DDBJ databases">
        <authorList>
            <person name="de Groot N.N."/>
        </authorList>
    </citation>
    <scope>NUCLEOTIDE SEQUENCE [LARGE SCALE GENOMIC DNA]</scope>
    <source>
        <strain evidence="2 3">DSM 23048</strain>
    </source>
</reference>
<protein>
    <submittedName>
        <fullName evidence="2">Relaxase/Mobilisation nuclease domain-containing protein</fullName>
    </submittedName>
</protein>
<dbReference type="EMBL" id="FNYS01000013">
    <property type="protein sequence ID" value="SEJ12577.1"/>
    <property type="molecule type" value="Genomic_DNA"/>
</dbReference>